<dbReference type="PROSITE" id="PS51038">
    <property type="entry name" value="BAH"/>
    <property type="match status" value="2"/>
</dbReference>
<dbReference type="InterPro" id="IPR036910">
    <property type="entry name" value="HMG_box_dom_sf"/>
</dbReference>
<keyword evidence="2" id="KW-0677">Repeat</keyword>
<organism evidence="10">
    <name type="scientific">Magallana gigas</name>
    <name type="common">Pacific oyster</name>
    <name type="synonym">Crassostrea gigas</name>
    <dbReference type="NCBI Taxonomy" id="29159"/>
    <lineage>
        <taxon>Eukaryota</taxon>
        <taxon>Metazoa</taxon>
        <taxon>Spiralia</taxon>
        <taxon>Lophotrochozoa</taxon>
        <taxon>Mollusca</taxon>
        <taxon>Bivalvia</taxon>
        <taxon>Autobranchia</taxon>
        <taxon>Pteriomorphia</taxon>
        <taxon>Ostreida</taxon>
        <taxon>Ostreoidea</taxon>
        <taxon>Ostreidae</taxon>
        <taxon>Magallana</taxon>
    </lineage>
</organism>
<dbReference type="PANTHER" id="PTHR16062:SF19">
    <property type="entry name" value="PROTEIN POLYBROMO-1"/>
    <property type="match status" value="1"/>
</dbReference>
<dbReference type="GO" id="GO:0003682">
    <property type="term" value="F:chromatin binding"/>
    <property type="evidence" value="ECO:0007669"/>
    <property type="project" value="InterPro"/>
</dbReference>
<feature type="region of interest" description="Disordered" evidence="8">
    <location>
        <begin position="338"/>
        <end position="386"/>
    </location>
</feature>
<dbReference type="HOGENOM" id="CLU_228168_0_0_1"/>
<feature type="compositionally biased region" description="Pro residues" evidence="8">
    <location>
        <begin position="1632"/>
        <end position="1646"/>
    </location>
</feature>
<evidence type="ECO:0000313" key="10">
    <source>
        <dbReference type="EMBL" id="EKC25031.1"/>
    </source>
</evidence>
<dbReference type="GO" id="GO:0006368">
    <property type="term" value="P:transcription elongation by RNA polymerase II"/>
    <property type="evidence" value="ECO:0007669"/>
    <property type="project" value="TreeGrafter"/>
</dbReference>
<dbReference type="CDD" id="cd04717">
    <property type="entry name" value="BAH_polybromo"/>
    <property type="match status" value="1"/>
</dbReference>
<dbReference type="CDD" id="cd05524">
    <property type="entry name" value="Bromo_polybromo_I"/>
    <property type="match status" value="1"/>
</dbReference>
<dbReference type="InterPro" id="IPR001487">
    <property type="entry name" value="Bromodomain"/>
</dbReference>
<dbReference type="SMART" id="SM00398">
    <property type="entry name" value="HMG"/>
    <property type="match status" value="1"/>
</dbReference>
<feature type="compositionally biased region" description="Polar residues" evidence="8">
    <location>
        <begin position="1451"/>
        <end position="1470"/>
    </location>
</feature>
<dbReference type="GO" id="GO:0016586">
    <property type="term" value="C:RSC-type complex"/>
    <property type="evidence" value="ECO:0007669"/>
    <property type="project" value="InterPro"/>
</dbReference>
<comment type="subcellular location">
    <subcellularLocation>
        <location evidence="1">Nucleus</location>
    </subcellularLocation>
</comment>
<feature type="signal peptide" evidence="9">
    <location>
        <begin position="1"/>
        <end position="26"/>
    </location>
</feature>
<dbReference type="GO" id="GO:0006338">
    <property type="term" value="P:chromatin remodeling"/>
    <property type="evidence" value="ECO:0007669"/>
    <property type="project" value="InterPro"/>
</dbReference>
<dbReference type="PROSITE" id="PS50118">
    <property type="entry name" value="HMG_BOX_2"/>
    <property type="match status" value="1"/>
</dbReference>
<dbReference type="Gene3D" id="3.30.160.60">
    <property type="entry name" value="Classic Zinc Finger"/>
    <property type="match status" value="1"/>
</dbReference>
<dbReference type="InParanoid" id="K1QU16"/>
<dbReference type="InterPro" id="IPR009071">
    <property type="entry name" value="HMG_box_dom"/>
</dbReference>
<dbReference type="InterPro" id="IPR018359">
    <property type="entry name" value="Bromodomain_CS"/>
</dbReference>
<feature type="region of interest" description="Disordered" evidence="8">
    <location>
        <begin position="688"/>
        <end position="716"/>
    </location>
</feature>
<dbReference type="SMART" id="SM00297">
    <property type="entry name" value="BROMO"/>
    <property type="match status" value="6"/>
</dbReference>
<dbReference type="CDD" id="cd05526">
    <property type="entry name" value="Bromo_polybromo_VI"/>
    <property type="match status" value="1"/>
</dbReference>
<dbReference type="CDD" id="cd19756">
    <property type="entry name" value="Bbox2"/>
    <property type="match status" value="1"/>
</dbReference>
<dbReference type="InterPro" id="IPR037382">
    <property type="entry name" value="Rsc/polybromo"/>
</dbReference>
<keyword evidence="5" id="KW-0103">Bromodomain</keyword>
<dbReference type="EMBL" id="JH818580">
    <property type="protein sequence ID" value="EKC25031.1"/>
    <property type="molecule type" value="Genomic_DNA"/>
</dbReference>
<accession>K1QU16</accession>
<evidence type="ECO:0000256" key="1">
    <source>
        <dbReference type="ARBA" id="ARBA00004123"/>
    </source>
</evidence>
<dbReference type="PROSITE" id="PS50119">
    <property type="entry name" value="ZF_BBOX"/>
    <property type="match status" value="1"/>
</dbReference>
<keyword evidence="9" id="KW-0732">Signal</keyword>
<feature type="region of interest" description="Disordered" evidence="8">
    <location>
        <begin position="1370"/>
        <end position="1389"/>
    </location>
</feature>
<name>K1QU16_MAGGI</name>
<dbReference type="Pfam" id="PF00505">
    <property type="entry name" value="HMG_box"/>
    <property type="match status" value="1"/>
</dbReference>
<evidence type="ECO:0000256" key="2">
    <source>
        <dbReference type="ARBA" id="ARBA00022737"/>
    </source>
</evidence>
<dbReference type="PROSITE" id="PS00633">
    <property type="entry name" value="BROMODOMAIN_1"/>
    <property type="match status" value="1"/>
</dbReference>
<evidence type="ECO:0000256" key="7">
    <source>
        <dbReference type="ARBA" id="ARBA00023242"/>
    </source>
</evidence>
<dbReference type="SUPFAM" id="SSF47095">
    <property type="entry name" value="HMG-box"/>
    <property type="match status" value="1"/>
</dbReference>
<evidence type="ECO:0000256" key="5">
    <source>
        <dbReference type="ARBA" id="ARBA00023117"/>
    </source>
</evidence>
<dbReference type="SUPFAM" id="SSF57845">
    <property type="entry name" value="B-box zinc-binding domain"/>
    <property type="match status" value="1"/>
</dbReference>
<dbReference type="InterPro" id="IPR043151">
    <property type="entry name" value="BAH_sf"/>
</dbReference>
<dbReference type="PROSITE" id="PS50014">
    <property type="entry name" value="BROMODOMAIN_2"/>
    <property type="match status" value="6"/>
</dbReference>
<feature type="region of interest" description="Disordered" evidence="8">
    <location>
        <begin position="1627"/>
        <end position="1648"/>
    </location>
</feature>
<dbReference type="Pfam" id="PF00439">
    <property type="entry name" value="Bromodomain"/>
    <property type="match status" value="6"/>
</dbReference>
<dbReference type="SUPFAM" id="SSF75011">
    <property type="entry name" value="3-carboxy-cis,cis-mucoante lactonizing enzyme"/>
    <property type="match status" value="1"/>
</dbReference>
<proteinExistence type="predicted"/>
<feature type="compositionally biased region" description="Acidic residues" evidence="8">
    <location>
        <begin position="362"/>
        <end position="372"/>
    </location>
</feature>
<feature type="compositionally biased region" description="Low complexity" evidence="8">
    <location>
        <begin position="691"/>
        <end position="705"/>
    </location>
</feature>
<dbReference type="SMART" id="SM00439">
    <property type="entry name" value="BAH"/>
    <property type="match status" value="1"/>
</dbReference>
<dbReference type="GO" id="GO:0008270">
    <property type="term" value="F:zinc ion binding"/>
    <property type="evidence" value="ECO:0007669"/>
    <property type="project" value="InterPro"/>
</dbReference>
<sequence length="2552" mass="291963">MLYVFTVQSVMTTLGLLLLFAGSVGGAGIHGIHDALTKGLCLCVADNDIYARDGPGEEHKVVAVLRQDDCFVSKGGYLHIFGATWYELLNVQNQVGWVNAYHLRVKDRTACAVSATVSSTPFSITGSDPFSGGDIFRAGTCTEGGMCKEHQVHDQAKQPHPGVVRGAVTVGPHCPRGQGVRVTPTLTRTICQKMPGKRKRTSTIGSERQSEEREESPAPTSQKRKRKAQYDPVEICQELYETIKTYKGEDGRLVCETFIRVPQRRAAADYYEVVATPIDLRKIQQKLKMEEYEDIDQLTTDVELLVSNAKLYYKKSSQEYKDAVELLEIYHETKSELLNEAFGEPEQPRVERRRSTRQAAQEVDEDEEEDDAPVEKQSEDVKDDPQEIEELFAAAMNARDGDRDISLVFQLLPQRSKYPEYYKIIKNPIDMKMIAQKIQGNMYNTLNEIERDFFLMVKNARTFNEPKSVIYKDAVEMKRIVQKKKQEIIQRKSMVPKPPERVRTRNLQKMSAICAALKYPSDDEDDEASLDASLMDYDDDSGAETIMSEDDNLYVMLLNAVKNYKLSSGETVHEPFIKLPSKRFYPDYYEEIVRPMSLSNVRKKIKFNQYRNLEEVAADLNLVFDNARQYNADDSLLYQHAVILQKVMIDKKRELERLETNKDLGLDDMSSSQFDIPVMKISRDYFDEDSQMSSSSKQRRSGGLSDSDKKRAKRATPEEMMKRRLWTLYRSVFDATYPSEQHIINDFELMFNNARLYNEEDSLVYQDADQLERVLKTRWKQVCHVIESRRAALSKRYHRHKAKSQTLLPVRLQEMYDAVSNYQDPKGRDLALPFLKLPLKTDYPDYYEVIKKPIDMQKILLKMQQNQYESIEDMTADFDALTLQRLVLEKKMELADDGTNDVPDVRALVMEMMTNLFISTYNHQDEEGRCYSDSFAELPERDPDEDLETSKQREKPLSFDQIKRNVEKGRYIRMDRFQEDMFKVFERARRLSRTDSQLYEDAVEMQMFFIKQRDEICRNGERLLTPALSYQEKHLTVALDAEKQSKLEQEQKEDEDKQSKRESEERILDPDSTEKEGEDCFKYKDETFRVGDFVYIEPREKGLEAHIMCVEKLYTDNNAQEHLHGNWFYRPNETFHLASRKFLEKEVFKSDFYTSIPISQVLGKCYVMYVKDYFKSKPEGFEDKDVYVCESRYSNRHKSFKKIKVWQIPGREQVPLLPREIPLVPVRVSSVFASRKEEEVDDGDTSDTVYLKNSTEVPEISRVEKIFVINNDVYFTGTAFVRPADIPHSPTRLFYRRELFLSSQETKYNLSGLVTDDEIFFYKKPITPQKEPSPLLMKAADDTFMDDSQDSTLMDTLDDTNMSFDMEASHQGFPEIPTPKPTKKGKNSMKRQISGYIVYSGEIRKIIQQENPECTFGEISRIVGGKWRNLNKEDKEKYEERAKRIAEEQLAKQQEATKAMNDSLQGQWDSSGGKGSPAPSNRPGTPGGMQGQYQGHMVQGLHNGVPRLPPHSGMSPGRQYMPPYHGTPTGMRPMTGGYPNTPPNSMLPGHLAGTPQGGMSPYSLTPHPPGQGGGAVPPNMCYSISPPSLSASGLSALQEMLRRPFNSPSPGATVSVTTAEFYPTVETGQQMAPPPPPPPPPRPPSPMFVSVPPRTQRLLHSEAYLRYIEGLRADKPFISDWDKNLTANAENTSTDPNRLPAHWLAEGPGYHGNTSNALWALRDLMLKDTLNISRTLSFEALCSGGGCSWICITFYIMNTASSTYRIHKCSKCPGDTGYHCVSCPCDLCPQCKENHVKDLNTIDHDVVSHRDKINYIPTEEICVGHPSKVYVNYCEPCKLPVCFHCRKHRNHRQVDVNRAYKTKREQHRGTIHTIRSEALFYRPVLLTGIEADFKTCRTEFSLYQSEMLTKAKTLKNLINRVTKNFMYNVFCDFNFKHRCLKQKIEMSRHINSLQRYIHRYEQPEFTFSPLQFLSSIKKALTEIHLMLHTSQLSMTESLKKEDVMESLSAIQIKERGTRRVENQCLLKLMSSAEFHQSLTVTGVDCSYHISCVTSDRVWVSDRNNLILTNTKGVCLHCVEGDLFSDSGLHTLTNESELIYIDCNDDINKLAKDINTTKTFIEKTDSTWEPRCVHWSPSTGDLLVGMSRKEPKEKEDKEDRDNTADTEIITTWTGKVTRYDQSGQLTQTIQYDNTGRKLYRDPLYITENNNGDVVVSDYKAVVVTERGGRHLFSYTGHPSGSRLWPLGICTDPLSHILLCDDWTNAVQMLDQDGQFLSHLLIRPSGIFYPRSLSYDVNTHRLWVGSLYNNTVVIYRYITRQLALTATADVTESLNEIPTTGTEKPQQVNECLLKMMSPPELLHSLTVTGVDGCLHISCVTSDRVWVNDGKVTRYDQSGRLTQTIQYDNTGRELYTEPNYITENNNGDVVVSDCYYTRSGAILVTERGGRHRFSYTGHPSGSGLEPRGICTDPLSHILVCDAKTDKVHILDKDGQFLSHLLINPLGKFGPCSLSYDVNTHHLWVGSRYNSSTVLIYRYITRQDTLTDVLVLFGNF</sequence>
<dbReference type="Gene3D" id="2.120.10.30">
    <property type="entry name" value="TolB, C-terminal domain"/>
    <property type="match status" value="2"/>
</dbReference>
<dbReference type="FunCoup" id="K1QU16">
    <property type="interactions" value="1968"/>
</dbReference>
<feature type="chain" id="PRO_5043680044" evidence="9">
    <location>
        <begin position="27"/>
        <end position="2552"/>
    </location>
</feature>
<dbReference type="Gene3D" id="1.10.30.10">
    <property type="entry name" value="High mobility group box domain"/>
    <property type="match status" value="1"/>
</dbReference>
<evidence type="ECO:0000256" key="4">
    <source>
        <dbReference type="ARBA" id="ARBA00023015"/>
    </source>
</evidence>
<keyword evidence="7" id="KW-0539">Nucleus</keyword>
<dbReference type="InterPro" id="IPR000315">
    <property type="entry name" value="Znf_B-box"/>
</dbReference>
<dbReference type="Pfam" id="PF01426">
    <property type="entry name" value="BAH"/>
    <property type="match status" value="1"/>
</dbReference>
<dbReference type="InterPro" id="IPR036427">
    <property type="entry name" value="Bromodomain-like_sf"/>
</dbReference>
<dbReference type="SUPFAM" id="SSF47370">
    <property type="entry name" value="Bromodomain"/>
    <property type="match status" value="6"/>
</dbReference>
<protein>
    <submittedName>
        <fullName evidence="10">Protein polybromo-1</fullName>
    </submittedName>
</protein>
<dbReference type="FunFam" id="1.20.920.10:FF:000009">
    <property type="entry name" value="Protein polybromo-1 isoform 1"/>
    <property type="match status" value="1"/>
</dbReference>
<evidence type="ECO:0000256" key="9">
    <source>
        <dbReference type="SAM" id="SignalP"/>
    </source>
</evidence>
<feature type="region of interest" description="Disordered" evidence="8">
    <location>
        <begin position="1450"/>
        <end position="1494"/>
    </location>
</feature>
<dbReference type="PRINTS" id="PR00503">
    <property type="entry name" value="BROMODOMAIN"/>
</dbReference>
<keyword evidence="6" id="KW-0804">Transcription</keyword>
<dbReference type="InterPro" id="IPR001025">
    <property type="entry name" value="BAH_dom"/>
</dbReference>
<dbReference type="CDD" id="cd21984">
    <property type="entry name" value="HMG-box_PB1"/>
    <property type="match status" value="1"/>
</dbReference>
<dbReference type="PANTHER" id="PTHR16062">
    <property type="entry name" value="SWI/SNF-RELATED"/>
    <property type="match status" value="1"/>
</dbReference>
<feature type="compositionally biased region" description="Basic and acidic residues" evidence="8">
    <location>
        <begin position="373"/>
        <end position="385"/>
    </location>
</feature>
<feature type="region of interest" description="Disordered" evidence="8">
    <location>
        <begin position="2143"/>
        <end position="2162"/>
    </location>
</feature>
<keyword evidence="4" id="KW-0805">Transcription regulation</keyword>
<evidence type="ECO:0000256" key="3">
    <source>
        <dbReference type="ARBA" id="ARBA00022853"/>
    </source>
</evidence>
<dbReference type="GO" id="GO:0003677">
    <property type="term" value="F:DNA binding"/>
    <property type="evidence" value="ECO:0007669"/>
    <property type="project" value="UniProtKB-UniRule"/>
</dbReference>
<reference evidence="10" key="1">
    <citation type="journal article" date="2012" name="Nature">
        <title>The oyster genome reveals stress adaptation and complexity of shell formation.</title>
        <authorList>
            <person name="Zhang G."/>
            <person name="Fang X."/>
            <person name="Guo X."/>
            <person name="Li L."/>
            <person name="Luo R."/>
            <person name="Xu F."/>
            <person name="Yang P."/>
            <person name="Zhang L."/>
            <person name="Wang X."/>
            <person name="Qi H."/>
            <person name="Xiong Z."/>
            <person name="Que H."/>
            <person name="Xie Y."/>
            <person name="Holland P.W."/>
            <person name="Paps J."/>
            <person name="Zhu Y."/>
            <person name="Wu F."/>
            <person name="Chen Y."/>
            <person name="Wang J."/>
            <person name="Peng C."/>
            <person name="Meng J."/>
            <person name="Yang L."/>
            <person name="Liu J."/>
            <person name="Wen B."/>
            <person name="Zhang N."/>
            <person name="Huang Z."/>
            <person name="Zhu Q."/>
            <person name="Feng Y."/>
            <person name="Mount A."/>
            <person name="Hedgecock D."/>
            <person name="Xu Z."/>
            <person name="Liu Y."/>
            <person name="Domazet-Loso T."/>
            <person name="Du Y."/>
            <person name="Sun X."/>
            <person name="Zhang S."/>
            <person name="Liu B."/>
            <person name="Cheng P."/>
            <person name="Jiang X."/>
            <person name="Li J."/>
            <person name="Fan D."/>
            <person name="Wang W."/>
            <person name="Fu W."/>
            <person name="Wang T."/>
            <person name="Wang B."/>
            <person name="Zhang J."/>
            <person name="Peng Z."/>
            <person name="Li Y."/>
            <person name="Li N."/>
            <person name="Wang J."/>
            <person name="Chen M."/>
            <person name="He Y."/>
            <person name="Tan F."/>
            <person name="Song X."/>
            <person name="Zheng Q."/>
            <person name="Huang R."/>
            <person name="Yang H."/>
            <person name="Du X."/>
            <person name="Chen L."/>
            <person name="Yang M."/>
            <person name="Gaffney P.M."/>
            <person name="Wang S."/>
            <person name="Luo L."/>
            <person name="She Z."/>
            <person name="Ming Y."/>
            <person name="Huang W."/>
            <person name="Zhang S."/>
            <person name="Huang B."/>
            <person name="Zhang Y."/>
            <person name="Qu T."/>
            <person name="Ni P."/>
            <person name="Miao G."/>
            <person name="Wang J."/>
            <person name="Wang Q."/>
            <person name="Steinberg C.E."/>
            <person name="Wang H."/>
            <person name="Li N."/>
            <person name="Qian L."/>
            <person name="Zhang G."/>
            <person name="Li Y."/>
            <person name="Yang H."/>
            <person name="Liu X."/>
            <person name="Wang J."/>
            <person name="Yin Y."/>
            <person name="Wang J."/>
        </authorList>
    </citation>
    <scope>NUCLEOTIDE SEQUENCE [LARGE SCALE GENOMIC DNA]</scope>
    <source>
        <strain evidence="10">05x7-T-G4-1.051#20</strain>
    </source>
</reference>
<evidence type="ECO:0000256" key="8">
    <source>
        <dbReference type="SAM" id="MobiDB-lite"/>
    </source>
</evidence>
<dbReference type="InterPro" id="IPR011042">
    <property type="entry name" value="6-blade_b-propeller_TolB-like"/>
</dbReference>
<keyword evidence="3" id="KW-0156">Chromatin regulator</keyword>
<feature type="compositionally biased region" description="Basic and acidic residues" evidence="8">
    <location>
        <begin position="2146"/>
        <end position="2162"/>
    </location>
</feature>
<feature type="region of interest" description="Disordered" evidence="8">
    <location>
        <begin position="1042"/>
        <end position="1077"/>
    </location>
</feature>
<feature type="region of interest" description="Disordered" evidence="8">
    <location>
        <begin position="190"/>
        <end position="229"/>
    </location>
</feature>
<dbReference type="Gene3D" id="2.30.30.490">
    <property type="match status" value="2"/>
</dbReference>
<feature type="region of interest" description="Disordered" evidence="8">
    <location>
        <begin position="1543"/>
        <end position="1573"/>
    </location>
</feature>
<dbReference type="SUPFAM" id="SSF63829">
    <property type="entry name" value="Calcium-dependent phosphotriesterase"/>
    <property type="match status" value="1"/>
</dbReference>
<dbReference type="Gene3D" id="1.20.920.10">
    <property type="entry name" value="Bromodomain-like"/>
    <property type="match status" value="6"/>
</dbReference>
<evidence type="ECO:0000256" key="6">
    <source>
        <dbReference type="ARBA" id="ARBA00023163"/>
    </source>
</evidence>
<gene>
    <name evidence="10" type="ORF">CGI_10018256</name>
</gene>